<dbReference type="EMBL" id="AWFG01000019">
    <property type="protein sequence ID" value="KCZ58785.1"/>
    <property type="molecule type" value="Genomic_DNA"/>
</dbReference>
<accession>A0A062UCI9</accession>
<sequence>MDSTSRLALPYILPNQAQKHVTLNESLQALDVMTSLAVLSRVLAEQPASPADGDCYILPAEASGVAWSTFQPAHVAAYVDGSWITLAPPEGCRAWARDEDRLLVYIDDAWTPLVFDSLARIGINTGPDLANRLAVKSDAILFSHDDVTPGSGDVRQAVNRAASADTASILFETGYESGAELGLIGSDDFEIRVSPDGETFATGMQVSAADGTVSFPAGFASPGTVLSSLELRAALGSIADDTVATVDFGKVINGSVIMAVPNSLSSAPVALFFARMATSPILTTLFSDGAAFTTQTGVLSGTTGEDGKINFSATDDGRFIVENRRGISIGYTLYTFLR</sequence>
<organism evidence="1 2">
    <name type="scientific">Hyphomonas chukchiensis</name>
    <dbReference type="NCBI Taxonomy" id="1280947"/>
    <lineage>
        <taxon>Bacteria</taxon>
        <taxon>Pseudomonadati</taxon>
        <taxon>Pseudomonadota</taxon>
        <taxon>Alphaproteobacteria</taxon>
        <taxon>Hyphomonadales</taxon>
        <taxon>Hyphomonadaceae</taxon>
        <taxon>Hyphomonas</taxon>
    </lineage>
</organism>
<dbReference type="AlphaFoldDB" id="A0A062UCI9"/>
<dbReference type="PATRIC" id="fig|1280947.3.peg.1543"/>
<evidence type="ECO:0008006" key="3">
    <source>
        <dbReference type="Google" id="ProtNLM"/>
    </source>
</evidence>
<comment type="caution">
    <text evidence="1">The sequence shown here is derived from an EMBL/GenBank/DDBJ whole genome shotgun (WGS) entry which is preliminary data.</text>
</comment>
<dbReference type="RefSeq" id="WP_051615086.1">
    <property type="nucleotide sequence ID" value="NZ_AWFG01000019.1"/>
</dbReference>
<reference evidence="1 2" key="1">
    <citation type="journal article" date="2014" name="Antonie Van Leeuwenhoek">
        <title>Hyphomonas beringensis sp. nov. and Hyphomonas chukchiensis sp. nov., isolated from surface seawater of the Bering Sea and Chukchi Sea.</title>
        <authorList>
            <person name="Li C."/>
            <person name="Lai Q."/>
            <person name="Li G."/>
            <person name="Dong C."/>
            <person name="Wang J."/>
            <person name="Liao Y."/>
            <person name="Shao Z."/>
        </authorList>
    </citation>
    <scope>NUCLEOTIDE SEQUENCE [LARGE SCALE GENOMIC DNA]</scope>
    <source>
        <strain evidence="1 2">BH-BN04-4</strain>
    </source>
</reference>
<evidence type="ECO:0000313" key="1">
    <source>
        <dbReference type="EMBL" id="KCZ58785.1"/>
    </source>
</evidence>
<dbReference type="InterPro" id="IPR021251">
    <property type="entry name" value="DUF2793"/>
</dbReference>
<dbReference type="eggNOG" id="ENOG502Z7PY">
    <property type="taxonomic scope" value="Bacteria"/>
</dbReference>
<dbReference type="STRING" id="1280947.HY30_03345"/>
<gene>
    <name evidence="1" type="ORF">HY30_03345</name>
</gene>
<evidence type="ECO:0000313" key="2">
    <source>
        <dbReference type="Proteomes" id="UP000027190"/>
    </source>
</evidence>
<dbReference type="Proteomes" id="UP000027190">
    <property type="component" value="Unassembled WGS sequence"/>
</dbReference>
<dbReference type="OrthoDB" id="564699at2"/>
<dbReference type="Pfam" id="PF10983">
    <property type="entry name" value="DUF2793"/>
    <property type="match status" value="1"/>
</dbReference>
<keyword evidence="2" id="KW-1185">Reference proteome</keyword>
<name>A0A062UCI9_9PROT</name>
<protein>
    <recommendedName>
        <fullName evidence="3">DUF2793 domain-containing protein</fullName>
    </recommendedName>
</protein>
<proteinExistence type="predicted"/>